<accession>A0A820Z154</accession>
<feature type="transmembrane region" description="Helical" evidence="1">
    <location>
        <begin position="119"/>
        <end position="138"/>
    </location>
</feature>
<gene>
    <name evidence="2" type="ORF">HFQ381_LOCUS31212</name>
</gene>
<sequence length="268" mass="30459">SELLDQRTEVMPLSPSEKYLYNMYYNTAGNAYIVLLVLIYVIILCLGKYWCQLFYWIIEGLLDIKASNIDENEEHTENIQAVTQANVNESVESPAKKRRTKVLIDFYVNLFANERHKGIAAGLFVKLASIMGLHHSIMKHQQDPSMFKRPYLQFAILIFDLSICILVLVLIGLNCSKRIDISDTVAMLLMNLVIMHSTITAIAYAVDAKDWVALLKGPRSISPTSISISDNNRTEELQFETDVALTRKTRRKRSRQAAPGSDKMVNIQ</sequence>
<evidence type="ECO:0000313" key="3">
    <source>
        <dbReference type="Proteomes" id="UP000663851"/>
    </source>
</evidence>
<proteinExistence type="predicted"/>
<feature type="transmembrane region" description="Helical" evidence="1">
    <location>
        <begin position="185"/>
        <end position="206"/>
    </location>
</feature>
<evidence type="ECO:0000313" key="2">
    <source>
        <dbReference type="EMBL" id="CAF4556866.1"/>
    </source>
</evidence>
<keyword evidence="1" id="KW-0812">Transmembrane</keyword>
<feature type="non-terminal residue" evidence="2">
    <location>
        <position position="1"/>
    </location>
</feature>
<keyword evidence="1" id="KW-0472">Membrane</keyword>
<keyword evidence="1" id="KW-1133">Transmembrane helix</keyword>
<feature type="transmembrane region" description="Helical" evidence="1">
    <location>
        <begin position="150"/>
        <end position="173"/>
    </location>
</feature>
<reference evidence="2" key="1">
    <citation type="submission" date="2021-02" db="EMBL/GenBank/DDBJ databases">
        <authorList>
            <person name="Nowell W R."/>
        </authorList>
    </citation>
    <scope>NUCLEOTIDE SEQUENCE</scope>
</reference>
<name>A0A820Z154_9BILA</name>
<dbReference type="AlphaFoldDB" id="A0A820Z154"/>
<evidence type="ECO:0000256" key="1">
    <source>
        <dbReference type="SAM" id="Phobius"/>
    </source>
</evidence>
<feature type="transmembrane region" description="Helical" evidence="1">
    <location>
        <begin position="31"/>
        <end position="51"/>
    </location>
</feature>
<comment type="caution">
    <text evidence="2">The sequence shown here is derived from an EMBL/GenBank/DDBJ whole genome shotgun (WGS) entry which is preliminary data.</text>
</comment>
<dbReference type="EMBL" id="CAJOBO010006135">
    <property type="protein sequence ID" value="CAF4556866.1"/>
    <property type="molecule type" value="Genomic_DNA"/>
</dbReference>
<protein>
    <submittedName>
        <fullName evidence="2">Uncharacterized protein</fullName>
    </submittedName>
</protein>
<dbReference type="Proteomes" id="UP000663851">
    <property type="component" value="Unassembled WGS sequence"/>
</dbReference>
<organism evidence="2 3">
    <name type="scientific">Rotaria socialis</name>
    <dbReference type="NCBI Taxonomy" id="392032"/>
    <lineage>
        <taxon>Eukaryota</taxon>
        <taxon>Metazoa</taxon>
        <taxon>Spiralia</taxon>
        <taxon>Gnathifera</taxon>
        <taxon>Rotifera</taxon>
        <taxon>Eurotatoria</taxon>
        <taxon>Bdelloidea</taxon>
        <taxon>Philodinida</taxon>
        <taxon>Philodinidae</taxon>
        <taxon>Rotaria</taxon>
    </lineage>
</organism>